<accession>A0ABV7E6H8</accession>
<keyword evidence="2" id="KW-1185">Reference proteome</keyword>
<proteinExistence type="predicted"/>
<name>A0ABV7E6H8_9SPHN</name>
<dbReference type="RefSeq" id="WP_336926180.1">
    <property type="nucleotide sequence ID" value="NZ_JBANRO010000006.1"/>
</dbReference>
<sequence>MSSTLIFEVLKLIAQLAGAAVVARLAVGWALKRYKSERMWDRRLAAYADLVDALSEIYRLNSRWLDHWEGQRGPTEEESARQNQRYREATKILNQTISTGKLILPTETQKLLENFTDARHSDPQADYGDLLHDEMVRAKQLIAELIEHGRKNLGIDILDRGG</sequence>
<evidence type="ECO:0000313" key="2">
    <source>
        <dbReference type="Proteomes" id="UP001595456"/>
    </source>
</evidence>
<dbReference type="EMBL" id="JBHRST010000008">
    <property type="protein sequence ID" value="MFC3097391.1"/>
    <property type="molecule type" value="Genomic_DNA"/>
</dbReference>
<organism evidence="1 2">
    <name type="scientific">Alteraurantiacibacter palmitatis</name>
    <dbReference type="NCBI Taxonomy" id="2054628"/>
    <lineage>
        <taxon>Bacteria</taxon>
        <taxon>Pseudomonadati</taxon>
        <taxon>Pseudomonadota</taxon>
        <taxon>Alphaproteobacteria</taxon>
        <taxon>Sphingomonadales</taxon>
        <taxon>Erythrobacteraceae</taxon>
        <taxon>Alteraurantiacibacter</taxon>
    </lineage>
</organism>
<reference evidence="2" key="1">
    <citation type="journal article" date="2019" name="Int. J. Syst. Evol. Microbiol.">
        <title>The Global Catalogue of Microorganisms (GCM) 10K type strain sequencing project: providing services to taxonomists for standard genome sequencing and annotation.</title>
        <authorList>
            <consortium name="The Broad Institute Genomics Platform"/>
            <consortium name="The Broad Institute Genome Sequencing Center for Infectious Disease"/>
            <person name="Wu L."/>
            <person name="Ma J."/>
        </authorList>
    </citation>
    <scope>NUCLEOTIDE SEQUENCE [LARGE SCALE GENOMIC DNA]</scope>
    <source>
        <strain evidence="2">KCTC 52607</strain>
    </source>
</reference>
<protein>
    <submittedName>
        <fullName evidence="1">Uncharacterized protein</fullName>
    </submittedName>
</protein>
<dbReference type="Proteomes" id="UP001595456">
    <property type="component" value="Unassembled WGS sequence"/>
</dbReference>
<evidence type="ECO:0000313" key="1">
    <source>
        <dbReference type="EMBL" id="MFC3097391.1"/>
    </source>
</evidence>
<comment type="caution">
    <text evidence="1">The sequence shown here is derived from an EMBL/GenBank/DDBJ whole genome shotgun (WGS) entry which is preliminary data.</text>
</comment>
<gene>
    <name evidence="1" type="ORF">ACFODU_06185</name>
</gene>